<protein>
    <submittedName>
        <fullName evidence="1">Uncharacterized protein</fullName>
    </submittedName>
</protein>
<proteinExistence type="predicted"/>
<comment type="caution">
    <text evidence="1">The sequence shown here is derived from an EMBL/GenBank/DDBJ whole genome shotgun (WGS) entry which is preliminary data.</text>
</comment>
<dbReference type="OrthoDB" id="10041188at2759"/>
<sequence length="255" mass="29728">MIIELWYSIPLSESTYKYLTKTLQELINIHSSDDLKSGTSGLINIEEKHLKELQGVWERWLNLNVQGTHWILRQRVDISRKSESKYRFDPTYIENIPKQHASTAKKWLEDGDFRRTHMEQPAFAENPTLTGYSGISVDGPYSYAVPWDGLPFFGWDYVQVKKFKNCSCIVTMFGDYVEYILRRFKNTLSKQQISFQVALCDCTDIKQHLEMNTLYDRILTSNLMDYIILPVILKLCSEMLNHSNTCATIITETLT</sequence>
<evidence type="ECO:0000313" key="2">
    <source>
        <dbReference type="Proteomes" id="UP001152795"/>
    </source>
</evidence>
<dbReference type="Proteomes" id="UP001152795">
    <property type="component" value="Unassembled WGS sequence"/>
</dbReference>
<accession>A0A7D9DN06</accession>
<name>A0A7D9DN06_PARCT</name>
<organism evidence="1 2">
    <name type="scientific">Paramuricea clavata</name>
    <name type="common">Red gorgonian</name>
    <name type="synonym">Violescent sea-whip</name>
    <dbReference type="NCBI Taxonomy" id="317549"/>
    <lineage>
        <taxon>Eukaryota</taxon>
        <taxon>Metazoa</taxon>
        <taxon>Cnidaria</taxon>
        <taxon>Anthozoa</taxon>
        <taxon>Octocorallia</taxon>
        <taxon>Malacalcyonacea</taxon>
        <taxon>Plexauridae</taxon>
        <taxon>Paramuricea</taxon>
    </lineage>
</organism>
<dbReference type="EMBL" id="CACRXK020001515">
    <property type="protein sequence ID" value="CAB3989593.1"/>
    <property type="molecule type" value="Genomic_DNA"/>
</dbReference>
<reference evidence="1" key="1">
    <citation type="submission" date="2020-04" db="EMBL/GenBank/DDBJ databases">
        <authorList>
            <person name="Alioto T."/>
            <person name="Alioto T."/>
            <person name="Gomez Garrido J."/>
        </authorList>
    </citation>
    <scope>NUCLEOTIDE SEQUENCE</scope>
    <source>
        <strain evidence="1">A484AB</strain>
    </source>
</reference>
<evidence type="ECO:0000313" key="1">
    <source>
        <dbReference type="EMBL" id="CAB3989593.1"/>
    </source>
</evidence>
<gene>
    <name evidence="1" type="ORF">PACLA_8A047448</name>
</gene>
<dbReference type="AlphaFoldDB" id="A0A7D9DN06"/>
<keyword evidence="2" id="KW-1185">Reference proteome</keyword>